<keyword evidence="2" id="KW-1185">Reference proteome</keyword>
<dbReference type="EMBL" id="JAPDGR010000070">
    <property type="protein sequence ID" value="KAJ2997092.1"/>
    <property type="molecule type" value="Genomic_DNA"/>
</dbReference>
<evidence type="ECO:0000313" key="2">
    <source>
        <dbReference type="Proteomes" id="UP001143856"/>
    </source>
</evidence>
<reference evidence="1" key="1">
    <citation type="submission" date="2022-10" db="EMBL/GenBank/DDBJ databases">
        <title>Genome Sequence of Xylaria curta.</title>
        <authorList>
            <person name="Buettner E."/>
        </authorList>
    </citation>
    <scope>NUCLEOTIDE SEQUENCE</scope>
    <source>
        <strain evidence="1">Babe10</strain>
    </source>
</reference>
<dbReference type="Proteomes" id="UP001143856">
    <property type="component" value="Unassembled WGS sequence"/>
</dbReference>
<sequence>MDLLNEELRLLIESLAEGQTPISIKDADESIGKGLMSLEIPFKSGAIFRIFISKKNLKKEIEDARRKEIQYWRGPGKHLDEQRPQDAMQLLLSGVDKVDTIKTFDRFLDCQNFLRLELRSLDIMYDQTRFKFLPKVPVYSLDTKRFGDTSFKTEELWEKESCWRMAHIDYAHISDGMLYCKKNTKNFFKYGFREGMSLSECRDRYQQGYGDEGWSHPHFIPGLFIAMSQTYQRHQYRRWARGNSGKRDHKGKTNDTRDMYDDEQGGALVSPNGIPESYKSRSVPADHTDSTWQILLTDGPNDQDFAHLYTTNVPSFIIASFASPSKLHFSVPPTETQQNSAAGCGSESGEKKECEYEDASFDFLICHTKIAYEPQNTFRQRLREAITFARDSYRYQRKDTCLSVSYADKCLQSPEEMFLRREWEAQMNVYWEKTTQKMERRTFVSLAAFLRWNWDTVVGSVSYVVAP</sequence>
<name>A0ACC1PQZ2_9PEZI</name>
<gene>
    <name evidence="1" type="ORF">NUW58_g760</name>
</gene>
<proteinExistence type="predicted"/>
<evidence type="ECO:0000313" key="1">
    <source>
        <dbReference type="EMBL" id="KAJ2997092.1"/>
    </source>
</evidence>
<organism evidence="1 2">
    <name type="scientific">Xylaria curta</name>
    <dbReference type="NCBI Taxonomy" id="42375"/>
    <lineage>
        <taxon>Eukaryota</taxon>
        <taxon>Fungi</taxon>
        <taxon>Dikarya</taxon>
        <taxon>Ascomycota</taxon>
        <taxon>Pezizomycotina</taxon>
        <taxon>Sordariomycetes</taxon>
        <taxon>Xylariomycetidae</taxon>
        <taxon>Xylariales</taxon>
        <taxon>Xylariaceae</taxon>
        <taxon>Xylaria</taxon>
    </lineage>
</organism>
<comment type="caution">
    <text evidence="1">The sequence shown here is derived from an EMBL/GenBank/DDBJ whole genome shotgun (WGS) entry which is preliminary data.</text>
</comment>
<protein>
    <submittedName>
        <fullName evidence="1">Uncharacterized protein</fullName>
    </submittedName>
</protein>
<accession>A0ACC1PQZ2</accession>